<evidence type="ECO:0000313" key="1">
    <source>
        <dbReference type="EMBL" id="WDC82502.1"/>
    </source>
</evidence>
<gene>
    <name evidence="1" type="ORF">PSR59_02390</name>
</gene>
<dbReference type="AlphaFoldDB" id="A0AAQ2XJ45"/>
<dbReference type="SUPFAM" id="SSF46955">
    <property type="entry name" value="Putative DNA-binding domain"/>
    <property type="match status" value="1"/>
</dbReference>
<protein>
    <recommendedName>
        <fullName evidence="3">Helix-turn-helix domain-containing protein</fullName>
    </recommendedName>
</protein>
<sequence length="91" mass="10492">MEPLQVVLSPEQDAALRGYFYQVAKEEIERVRHDEKLEMLVYTKKNLAQACGCSPSLIDTWQKMGLRASVINGRCYFTKKDVTDFLASYRV</sequence>
<name>A0AAQ2XJ45_9LACO</name>
<reference evidence="1" key="1">
    <citation type="submission" date="2023-02" db="EMBL/GenBank/DDBJ databases">
        <title>Complete genome sequence of Lactobacillus ruminis CACC888 isolated from Pig feces.</title>
        <authorList>
            <person name="Park S."/>
            <person name="Park M.A."/>
            <person name="Kim D.-H."/>
            <person name="Kim Y."/>
        </authorList>
    </citation>
    <scope>NUCLEOTIDE SEQUENCE</scope>
    <source>
        <strain evidence="1">CACC888</strain>
    </source>
</reference>
<proteinExistence type="predicted"/>
<dbReference type="Proteomes" id="UP001222683">
    <property type="component" value="Chromosome"/>
</dbReference>
<evidence type="ECO:0008006" key="3">
    <source>
        <dbReference type="Google" id="ProtNLM"/>
    </source>
</evidence>
<dbReference type="RefSeq" id="WP_273745276.1">
    <property type="nucleotide sequence ID" value="NZ_CP117692.1"/>
</dbReference>
<dbReference type="InterPro" id="IPR009061">
    <property type="entry name" value="DNA-bd_dom_put_sf"/>
</dbReference>
<dbReference type="EMBL" id="CP117692">
    <property type="protein sequence ID" value="WDC82502.1"/>
    <property type="molecule type" value="Genomic_DNA"/>
</dbReference>
<evidence type="ECO:0000313" key="2">
    <source>
        <dbReference type="Proteomes" id="UP001222683"/>
    </source>
</evidence>
<organism evidence="1 2">
    <name type="scientific">Ligilactobacillus ruminis</name>
    <dbReference type="NCBI Taxonomy" id="1623"/>
    <lineage>
        <taxon>Bacteria</taxon>
        <taxon>Bacillati</taxon>
        <taxon>Bacillota</taxon>
        <taxon>Bacilli</taxon>
        <taxon>Lactobacillales</taxon>
        <taxon>Lactobacillaceae</taxon>
        <taxon>Ligilactobacillus</taxon>
    </lineage>
</organism>
<accession>A0AAQ2XJ45</accession>